<dbReference type="SMART" id="SM00033">
    <property type="entry name" value="CH"/>
    <property type="match status" value="2"/>
</dbReference>
<evidence type="ECO:0000256" key="9">
    <source>
        <dbReference type="ARBA" id="ARBA00023212"/>
    </source>
</evidence>
<dbReference type="InterPro" id="IPR036872">
    <property type="entry name" value="CH_dom_sf"/>
</dbReference>
<keyword evidence="17" id="KW-1185">Reference proteome</keyword>
<evidence type="ECO:0000256" key="11">
    <source>
        <dbReference type="PIRNR" id="PIRNR002297"/>
    </source>
</evidence>
<dbReference type="Gene3D" id="2.30.29.30">
    <property type="entry name" value="Pleckstrin-homology domain (PH domain)/Phosphotyrosine-binding domain (PTB)"/>
    <property type="match status" value="1"/>
</dbReference>
<keyword evidence="6" id="KW-0597">Phosphoprotein</keyword>
<comment type="subcellular location">
    <subcellularLocation>
        <location evidence="2">Cytoplasm</location>
        <location evidence="2">Cell cortex</location>
    </subcellularLocation>
    <subcellularLocation>
        <location evidence="1">Cytoplasm</location>
        <location evidence="1">Cytoskeleton</location>
    </subcellularLocation>
</comment>
<dbReference type="Pfam" id="PF00169">
    <property type="entry name" value="PH"/>
    <property type="match status" value="1"/>
</dbReference>
<sequence>MQAIQLSSANGDVIICSNGFQLPHSKKSELSDQQRLNWRKEIIENGSANEQKVEAIIGEGMDRFIDRLRDERENVQKKTFTKWVNSHLIRVNCKIQDLYMDIRDGKMLLKLLEVLSGERLPRPTRGKMRIHCLENVDKGLQFLREQHVHLENLGSHDVVDGNPRLTLGLIWTIILRFQIQDITFEDVDNQETRSAKEALLLWCQMKTAGYKNVNVRNFSTSWRDGLAFNALIHKHRADLIDYDNLQKSNALFNLRNAFETAEQQLGLMKFLDPEDVNVEQPDEKSIITYVVTYYHYFNKLKQETIQGRRIGKVIAELMDNEAMIDKYEQISTDLLEWIRKTIAELNNRQFSNSLNGVQRQLSDFNNYRTQEKPPKFQEKGELEVLLFSLLSRMRANNQKPFVPREGKKIGEINKAWESLEKAEHERELALKEELIRQEKLEQLATRFDKKAGMRETWLSENQRLVSQDNFGSDLTHVEAANKKHEAIETDIYAYEERVQAVVAVAGELEAENYHDFDRINERKENVLRLWNELLELLLARRNRLELSLAIQRIFHDMVTALDMCDDVKAKLMSEDLGKHLMDVEDLLQKHALLESDINIIADQIQTVNKQAEKFTHEDGPDGSGYKPVDPQIVRDRMNILEERYQELRELAADRKRRLDDNKRLCQFWWDIADLENNLKEQEQVLALTDTGRDIFSVNHLLAKHKNAENNLDSAKRNLESLEKQGNGLVQERIPGSEDIPASIANIKQYFDKLKQLADVRRKNLEGGVEYYQFFNEADDVEAYLLDTLRVVSSEDVGRDEGSVQALLKKHDEVSNELEKYEQHIEQLQAQVQTLPEEARAHPDIQERLSITKSRKKQLEELSRLRKQRLIDALSLYKLLSDADSVEAWIDEKGKLLATLVPTQDIEEVEIMKHRFDTLQNDLNNQAAKVSTINEMARQMLHVDHPNSDEILQRQNILNARWAQLRDMVDQKRVELDRAHRLETFRIDCQETVTWIEDKTRVLEDSDELTNDLSGVMKLQRRLSMMERDLGAIQAKLDSLVHEAESIEQEKPQQAAIIRKDIERIKEVWDVLNRKVREHEAKLDEAGDLQRFLRDLDHFQAWLSATQRQVASEDEPQSLAEAEQLLQQHAVIREEIDGYAEDYKKMRAMGDRVTQDQTDPQYMFLRQRLGGLEEGWEELQRMWENRQHMLSQGLNLQMFLRDAKQAEVMLSQQENYLTKEEQPTSLEQAENMLKRHQDFLTTMDANDEKIKTVVLFGDQLCSEGHYAADKVHKKARNIQERREANREKAAAVLDKLKDALGLQQFLSDCEELREWIEEKMIRAQDETYRDAKTITSKFVRHQAFQSELQSNKQRLEELHHAAVRLSEEKPEFLESIEPQVSELEDQWEQLEKTTEEKGQKLFDANRQQLYVQSISDMKDWAQQLEQQIGGDVQPQDLTTVNVAMQKQQMIESEMLKKVQHLESLQEMEPKLEEMHPEQLEDIKAHRIAVTEQLHRLKAPLDDRRRTLERRKAAFQFVRDVEDEKMWVDERLPIARAPQLGDNLFDCHRLQKNTQSLRNEVDNHEPWVNQIAQNGQTLIDEGHDDSPIFMQKIDELRAKWDELKQAIDDRKDRLKESEKAHQFLYDCNEAEAWMSEQELYMMGDERGKDEFSTQNQIKKHERLQQDINQFADTIRDLAGRATKFVDEQSPLSEQIQLRQAQIEKLYAGLQDLCKERRKRLDETLQLYDLHREIDDLLQWIADKEVVAGSHENGQDYEHVQMLQERFQQFARDTESIGSERVARANADCDNLITEGHSDSPTIALWKDSLNEAWENLLELIDTRSQMLEASRRMHKFLHDCRDCLSRILEKTHSMPEELGRDSSSVGNLSRKHHTFLKDIEAIGAQVQQIEDDANYLRDSYAGDKAIEIANRENEVIKAWRQLRNSCEARSIRLNDTSDLFKFLNMVRDLLLWMDEVKREMTSHERPRDVSGVELLMNNHQSLKAEIDTREENFHACITLGRNLLDRRHYASQEIEKKLIKLTTERAEMMHRWEDRWEYLRLILEVYQFARDAAVAEAWLNAQEPYLRSMNLGRNLEEVIALIKKHEAFEKSAAAQDERFLALEKLTNYELKEMQRRDYNADEERRRRGSPGMGHHHHVHRGSRGETHFQAGPTEIGAREGGVGISEMASTSSYSLQKSRPHAGKSATSSKSASLERSTSRLHASEPSTWRLSLSRAVRFDNHDVRGTHTEEQTFEGNVIRKHTWEGSDRRASNRAWEKLYSVLQGSSLSFYKDAKHKQDPQPSTFHNEPPLQLSGCNVDVSDYAKRKNVISLKFPFGSEYLIQCQDEEDMNRWLYQLQSVSGQATSIGVQPTQSTTIPAEPTRHPSDTGAESGKPKKGGFFSRSKK</sequence>
<evidence type="ECO:0000313" key="17">
    <source>
        <dbReference type="Proteomes" id="UP001201812"/>
    </source>
</evidence>
<dbReference type="FunFam" id="1.20.58.60:FF:000019">
    <property type="entry name" value="Spectrin beta chain"/>
    <property type="match status" value="1"/>
</dbReference>
<dbReference type="EMBL" id="JAKKPZ010000005">
    <property type="protein sequence ID" value="KAI1721003.1"/>
    <property type="molecule type" value="Genomic_DNA"/>
</dbReference>
<keyword evidence="12" id="KW-0175">Coiled coil</keyword>
<dbReference type="Pfam" id="PF00435">
    <property type="entry name" value="Spectrin"/>
    <property type="match status" value="17"/>
</dbReference>
<gene>
    <name evidence="16" type="ORF">DdX_05255</name>
</gene>
<dbReference type="PROSITE" id="PS00020">
    <property type="entry name" value="ACTININ_2"/>
    <property type="match status" value="1"/>
</dbReference>
<evidence type="ECO:0000313" key="16">
    <source>
        <dbReference type="EMBL" id="KAI1721003.1"/>
    </source>
</evidence>
<dbReference type="PIRSF" id="PIRSF002297">
    <property type="entry name" value="Spectrin_beta_subunit"/>
    <property type="match status" value="1"/>
</dbReference>
<evidence type="ECO:0000256" key="1">
    <source>
        <dbReference type="ARBA" id="ARBA00004245"/>
    </source>
</evidence>
<evidence type="ECO:0000256" key="6">
    <source>
        <dbReference type="ARBA" id="ARBA00022553"/>
    </source>
</evidence>
<dbReference type="GO" id="GO:0051693">
    <property type="term" value="P:actin filament capping"/>
    <property type="evidence" value="ECO:0007669"/>
    <property type="project" value="UniProtKB-UniRule"/>
</dbReference>
<dbReference type="SMART" id="SM00150">
    <property type="entry name" value="SPEC"/>
    <property type="match status" value="17"/>
</dbReference>
<dbReference type="InterPro" id="IPR016343">
    <property type="entry name" value="Spectrin_bsu"/>
</dbReference>
<dbReference type="FunFam" id="2.30.29.30:FF:000024">
    <property type="entry name" value="Spectrin beta chain"/>
    <property type="match status" value="1"/>
</dbReference>
<keyword evidence="7" id="KW-0677">Repeat</keyword>
<evidence type="ECO:0000256" key="7">
    <source>
        <dbReference type="ARBA" id="ARBA00022737"/>
    </source>
</evidence>
<evidence type="ECO:0000256" key="8">
    <source>
        <dbReference type="ARBA" id="ARBA00023203"/>
    </source>
</evidence>
<evidence type="ECO:0000256" key="13">
    <source>
        <dbReference type="SAM" id="MobiDB-lite"/>
    </source>
</evidence>
<evidence type="ECO:0000256" key="10">
    <source>
        <dbReference type="ARBA" id="ARBA00054264"/>
    </source>
</evidence>
<reference evidence="16" key="1">
    <citation type="submission" date="2022-01" db="EMBL/GenBank/DDBJ databases">
        <title>Genome Sequence Resource for Two Populations of Ditylenchus destructor, the Migratory Endoparasitic Phytonematode.</title>
        <authorList>
            <person name="Zhang H."/>
            <person name="Lin R."/>
            <person name="Xie B."/>
        </authorList>
    </citation>
    <scope>NUCLEOTIDE SEQUENCE</scope>
    <source>
        <strain evidence="16">BazhouSP</strain>
    </source>
</reference>
<keyword evidence="8 11" id="KW-0009">Actin-binding</keyword>
<feature type="compositionally biased region" description="Low complexity" evidence="13">
    <location>
        <begin position="2182"/>
        <end position="2194"/>
    </location>
</feature>
<dbReference type="SUPFAM" id="SSF50729">
    <property type="entry name" value="PH domain-like"/>
    <property type="match status" value="1"/>
</dbReference>
<dbReference type="FunFam" id="1.20.58.60:FF:000018">
    <property type="entry name" value="Spectrin beta chain"/>
    <property type="match status" value="1"/>
</dbReference>
<dbReference type="InterPro" id="IPR011993">
    <property type="entry name" value="PH-like_dom_sf"/>
</dbReference>
<dbReference type="GO" id="GO:0016020">
    <property type="term" value="C:membrane"/>
    <property type="evidence" value="ECO:0007669"/>
    <property type="project" value="UniProtKB-ARBA"/>
</dbReference>
<dbReference type="InterPro" id="IPR001605">
    <property type="entry name" value="PH_dom-spectrin-type"/>
</dbReference>
<dbReference type="CDD" id="cd21246">
    <property type="entry name" value="CH_SPTB-like_rpt1"/>
    <property type="match status" value="1"/>
</dbReference>
<dbReference type="InterPro" id="IPR001589">
    <property type="entry name" value="Actinin_actin-bd_CS"/>
</dbReference>
<protein>
    <recommendedName>
        <fullName evidence="11">Spectrin beta chain</fullName>
    </recommendedName>
</protein>
<feature type="coiled-coil region" evidence="12">
    <location>
        <begin position="803"/>
        <end position="837"/>
    </location>
</feature>
<dbReference type="GO" id="GO:0016192">
    <property type="term" value="P:vesicle-mediated transport"/>
    <property type="evidence" value="ECO:0007669"/>
    <property type="project" value="UniProtKB-ARBA"/>
</dbReference>
<accession>A0AAD4RAI5</accession>
<dbReference type="PROSITE" id="PS00019">
    <property type="entry name" value="ACTININ_1"/>
    <property type="match status" value="1"/>
</dbReference>
<feature type="coiled-coil region" evidence="12">
    <location>
        <begin position="1347"/>
        <end position="1399"/>
    </location>
</feature>
<feature type="compositionally biased region" description="Polar residues" evidence="13">
    <location>
        <begin position="2344"/>
        <end position="2355"/>
    </location>
</feature>
<dbReference type="GO" id="GO:0003779">
    <property type="term" value="F:actin binding"/>
    <property type="evidence" value="ECO:0007669"/>
    <property type="project" value="UniProtKB-KW"/>
</dbReference>
<keyword evidence="9 11" id="KW-0206">Cytoskeleton</keyword>
<dbReference type="FunFam" id="1.20.58.60:FF:000229">
    <property type="entry name" value="Spectrin beta chain"/>
    <property type="match status" value="1"/>
</dbReference>
<dbReference type="Proteomes" id="UP001201812">
    <property type="component" value="Unassembled WGS sequence"/>
</dbReference>
<dbReference type="FunFam" id="1.20.58.60:FF:000028">
    <property type="entry name" value="Spectrin beta chain"/>
    <property type="match status" value="1"/>
</dbReference>
<feature type="region of interest" description="Disordered" evidence="13">
    <location>
        <begin position="2344"/>
        <end position="2384"/>
    </location>
</feature>
<comment type="caution">
    <text evidence="16">The sequence shown here is derived from an EMBL/GenBank/DDBJ whole genome shotgun (WGS) entry which is preliminary data.</text>
</comment>
<dbReference type="PROSITE" id="PS50003">
    <property type="entry name" value="PH_DOMAIN"/>
    <property type="match status" value="1"/>
</dbReference>
<feature type="domain" description="PH" evidence="14">
    <location>
        <begin position="2229"/>
        <end position="2340"/>
    </location>
</feature>
<dbReference type="GO" id="GO:0005543">
    <property type="term" value="F:phospholipid binding"/>
    <property type="evidence" value="ECO:0007669"/>
    <property type="project" value="InterPro"/>
</dbReference>
<comment type="similarity">
    <text evidence="3 11">Belongs to the spectrin family.</text>
</comment>
<dbReference type="FunFam" id="1.20.58.60:FF:000106">
    <property type="entry name" value="Spectrin beta chain"/>
    <property type="match status" value="1"/>
</dbReference>
<evidence type="ECO:0000256" key="2">
    <source>
        <dbReference type="ARBA" id="ARBA00004544"/>
    </source>
</evidence>
<dbReference type="PRINTS" id="PR00683">
    <property type="entry name" value="SPECTRINPH"/>
</dbReference>
<dbReference type="FunFam" id="1.20.58.60:FF:000172">
    <property type="entry name" value="Spectrin beta chain"/>
    <property type="match status" value="1"/>
</dbReference>
<dbReference type="PROSITE" id="PS50021">
    <property type="entry name" value="CH"/>
    <property type="match status" value="2"/>
</dbReference>
<proteinExistence type="inferred from homology"/>
<dbReference type="Gene3D" id="1.20.58.60">
    <property type="match status" value="13"/>
</dbReference>
<dbReference type="InterPro" id="IPR001849">
    <property type="entry name" value="PH_domain"/>
</dbReference>
<evidence type="ECO:0000256" key="5">
    <source>
        <dbReference type="ARBA" id="ARBA00022490"/>
    </source>
</evidence>
<dbReference type="PANTHER" id="PTHR11915">
    <property type="entry name" value="SPECTRIN/FILAMIN RELATED CYTOSKELETAL PROTEIN"/>
    <property type="match status" value="1"/>
</dbReference>
<evidence type="ECO:0000256" key="4">
    <source>
        <dbReference type="ARBA" id="ARBA00022467"/>
    </source>
</evidence>
<organism evidence="16 17">
    <name type="scientific">Ditylenchus destructor</name>
    <dbReference type="NCBI Taxonomy" id="166010"/>
    <lineage>
        <taxon>Eukaryota</taxon>
        <taxon>Metazoa</taxon>
        <taxon>Ecdysozoa</taxon>
        <taxon>Nematoda</taxon>
        <taxon>Chromadorea</taxon>
        <taxon>Rhabditida</taxon>
        <taxon>Tylenchina</taxon>
        <taxon>Tylenchomorpha</taxon>
        <taxon>Sphaerularioidea</taxon>
        <taxon>Anguinidae</taxon>
        <taxon>Anguininae</taxon>
        <taxon>Ditylenchus</taxon>
    </lineage>
</organism>
<dbReference type="SUPFAM" id="SSF46966">
    <property type="entry name" value="Spectrin repeat"/>
    <property type="match status" value="13"/>
</dbReference>
<feature type="compositionally biased region" description="Basic and acidic residues" evidence="13">
    <location>
        <begin position="2114"/>
        <end position="2123"/>
    </location>
</feature>
<evidence type="ECO:0000256" key="3">
    <source>
        <dbReference type="ARBA" id="ARBA00006826"/>
    </source>
</evidence>
<dbReference type="FunFam" id="1.10.418.10:FF:000004">
    <property type="entry name" value="Spectrin beta chain"/>
    <property type="match status" value="1"/>
</dbReference>
<name>A0AAD4RAI5_9BILA</name>
<dbReference type="SUPFAM" id="SSF47576">
    <property type="entry name" value="Calponin-homology domain, CH-domain"/>
    <property type="match status" value="1"/>
</dbReference>
<dbReference type="InterPro" id="IPR001715">
    <property type="entry name" value="CH_dom"/>
</dbReference>
<dbReference type="FunFam" id="1.20.58.60:FF:000049">
    <property type="entry name" value="Spectrin beta chain"/>
    <property type="match status" value="1"/>
</dbReference>
<dbReference type="Pfam" id="PF00307">
    <property type="entry name" value="CH"/>
    <property type="match status" value="2"/>
</dbReference>
<evidence type="ECO:0000259" key="14">
    <source>
        <dbReference type="PROSITE" id="PS50003"/>
    </source>
</evidence>
<dbReference type="FunFam" id="1.20.58.60:FF:000033">
    <property type="entry name" value="Spectrin beta chain"/>
    <property type="match status" value="1"/>
</dbReference>
<feature type="region of interest" description="Disordered" evidence="13">
    <location>
        <begin position="2114"/>
        <end position="2205"/>
    </location>
</feature>
<dbReference type="FunFam" id="1.20.58.60:FF:000011">
    <property type="entry name" value="Spectrin beta chain"/>
    <property type="match status" value="1"/>
</dbReference>
<feature type="domain" description="Calponin-homology (CH)" evidence="15">
    <location>
        <begin position="193"/>
        <end position="298"/>
    </location>
</feature>
<dbReference type="GO" id="GO:0005200">
    <property type="term" value="F:structural constituent of cytoskeleton"/>
    <property type="evidence" value="ECO:0007669"/>
    <property type="project" value="UniProtKB-UniRule"/>
</dbReference>
<dbReference type="InterPro" id="IPR002017">
    <property type="entry name" value="Spectrin_repeat"/>
</dbReference>
<keyword evidence="4 11" id="KW-0117">Actin capping</keyword>
<dbReference type="Gene3D" id="1.10.418.10">
    <property type="entry name" value="Calponin-like domain"/>
    <property type="match status" value="2"/>
</dbReference>
<dbReference type="CDD" id="cd00176">
    <property type="entry name" value="SPEC"/>
    <property type="match status" value="9"/>
</dbReference>
<dbReference type="CDD" id="cd21248">
    <property type="entry name" value="CH_SPTB_like_rpt2"/>
    <property type="match status" value="1"/>
</dbReference>
<feature type="domain" description="Calponin-homology (CH)" evidence="15">
    <location>
        <begin position="74"/>
        <end position="178"/>
    </location>
</feature>
<comment type="function">
    <text evidence="10">Probably plays an important role in neuronal membrane skeleton.</text>
</comment>
<dbReference type="FunFam" id="1.10.418.10:FF:000003">
    <property type="entry name" value="Spectrin beta chain"/>
    <property type="match status" value="1"/>
</dbReference>
<dbReference type="InterPro" id="IPR018159">
    <property type="entry name" value="Spectrin/alpha-actinin"/>
</dbReference>
<evidence type="ECO:0000259" key="15">
    <source>
        <dbReference type="PROSITE" id="PS50021"/>
    </source>
</evidence>
<feature type="compositionally biased region" description="Polar residues" evidence="13">
    <location>
        <begin position="2165"/>
        <end position="2175"/>
    </location>
</feature>
<feature type="coiled-coil region" evidence="12">
    <location>
        <begin position="697"/>
        <end position="731"/>
    </location>
</feature>
<dbReference type="CDD" id="cd10571">
    <property type="entry name" value="PH_beta_spectrin"/>
    <property type="match status" value="1"/>
</dbReference>
<dbReference type="GO" id="GO:0008091">
    <property type="term" value="C:spectrin"/>
    <property type="evidence" value="ECO:0007669"/>
    <property type="project" value="InterPro"/>
</dbReference>
<dbReference type="SMART" id="SM00233">
    <property type="entry name" value="PH"/>
    <property type="match status" value="1"/>
</dbReference>
<evidence type="ECO:0000256" key="12">
    <source>
        <dbReference type="SAM" id="Coils"/>
    </source>
</evidence>
<keyword evidence="5 11" id="KW-0963">Cytoplasm</keyword>
<feature type="coiled-coil region" evidence="12">
    <location>
        <begin position="1015"/>
        <end position="1049"/>
    </location>
</feature>